<proteinExistence type="predicted"/>
<comment type="subcellular location">
    <subcellularLocation>
        <location evidence="1">Cell membrane</location>
        <topology evidence="1">Multi-pass membrane protein</topology>
    </subcellularLocation>
</comment>
<evidence type="ECO:0000256" key="5">
    <source>
        <dbReference type="ARBA" id="ARBA00023136"/>
    </source>
</evidence>
<feature type="transmembrane region" description="Helical" evidence="6">
    <location>
        <begin position="27"/>
        <end position="44"/>
    </location>
</feature>
<dbReference type="RefSeq" id="WP_236900727.1">
    <property type="nucleotide sequence ID" value="NZ_CP016282.1"/>
</dbReference>
<evidence type="ECO:0000256" key="3">
    <source>
        <dbReference type="ARBA" id="ARBA00022692"/>
    </source>
</evidence>
<evidence type="ECO:0000256" key="2">
    <source>
        <dbReference type="ARBA" id="ARBA00022475"/>
    </source>
</evidence>
<evidence type="ECO:0000313" key="8">
    <source>
        <dbReference type="Proteomes" id="UP000092582"/>
    </source>
</evidence>
<evidence type="ECO:0000256" key="1">
    <source>
        <dbReference type="ARBA" id="ARBA00004651"/>
    </source>
</evidence>
<accession>A0A1B1BMT6</accession>
<dbReference type="Proteomes" id="UP000092582">
    <property type="component" value="Chromosome 1"/>
</dbReference>
<feature type="transmembrane region" description="Helical" evidence="6">
    <location>
        <begin position="187"/>
        <end position="204"/>
    </location>
</feature>
<reference evidence="7 8" key="1">
    <citation type="submission" date="2016-06" db="EMBL/GenBank/DDBJ databases">
        <title>Genome sequencing of Cryobacterium arcticum PAMC 27867.</title>
        <authorList>
            <person name="Lee J."/>
            <person name="Kim O.-S."/>
        </authorList>
    </citation>
    <scope>NUCLEOTIDE SEQUENCE [LARGE SCALE GENOMIC DNA]</scope>
    <source>
        <strain evidence="7 8">PAMC 27867</strain>
    </source>
</reference>
<evidence type="ECO:0000313" key="7">
    <source>
        <dbReference type="EMBL" id="ANP73929.1"/>
    </source>
</evidence>
<gene>
    <name evidence="7" type="ORF">PA27867_2993</name>
</gene>
<keyword evidence="2" id="KW-1003">Cell membrane</keyword>
<dbReference type="GO" id="GO:0005886">
    <property type="term" value="C:plasma membrane"/>
    <property type="evidence" value="ECO:0007669"/>
    <property type="project" value="UniProtKB-SubCell"/>
</dbReference>
<dbReference type="EMBL" id="CP016282">
    <property type="protein sequence ID" value="ANP73929.1"/>
    <property type="molecule type" value="Genomic_DNA"/>
</dbReference>
<feature type="transmembrane region" description="Helical" evidence="6">
    <location>
        <begin position="92"/>
        <end position="110"/>
    </location>
</feature>
<dbReference type="InterPro" id="IPR003740">
    <property type="entry name" value="YitT"/>
</dbReference>
<dbReference type="PANTHER" id="PTHR33545">
    <property type="entry name" value="UPF0750 MEMBRANE PROTEIN YITT-RELATED"/>
    <property type="match status" value="1"/>
</dbReference>
<dbReference type="KEGG" id="cart:PA27867_2993"/>
<feature type="transmembrane region" description="Helical" evidence="6">
    <location>
        <begin position="122"/>
        <end position="140"/>
    </location>
</feature>
<feature type="transmembrane region" description="Helical" evidence="6">
    <location>
        <begin position="64"/>
        <end position="85"/>
    </location>
</feature>
<dbReference type="InterPro" id="IPR051461">
    <property type="entry name" value="UPF0750_membrane"/>
</dbReference>
<dbReference type="Pfam" id="PF02588">
    <property type="entry name" value="YitT_membrane"/>
    <property type="match status" value="1"/>
</dbReference>
<keyword evidence="4 6" id="KW-1133">Transmembrane helix</keyword>
<evidence type="ECO:0000256" key="6">
    <source>
        <dbReference type="SAM" id="Phobius"/>
    </source>
</evidence>
<dbReference type="PATRIC" id="fig|670052.7.peg.3077"/>
<keyword evidence="3 6" id="KW-0812">Transmembrane</keyword>
<keyword evidence="8" id="KW-1185">Reference proteome</keyword>
<keyword evidence="5 6" id="KW-0472">Membrane</keyword>
<feature type="transmembrane region" description="Helical" evidence="6">
    <location>
        <begin position="161"/>
        <end position="181"/>
    </location>
</feature>
<sequence>MTRTVPATIVDPSEGPQRVPHSRFENVVALFIGTFAVSFGLYLLKEVGVATGGTAGIALLASYATGWSFGVWFVLVNLPFFALAIWRMGWRFTVKTLIAVVLVSLFSEVHPLMLEIGDMNPIYATLLGSLLAGIGLIVLFRHQASLGGVNILALYLQKSRGWRAGYVQLVVDVLIVLAAFATLPVPMVLLSVVGAVILNMIIAMNHRPDRYFG</sequence>
<name>A0A1B1BMT6_9MICO</name>
<organism evidence="7 8">
    <name type="scientific">Cryobacterium arcticum</name>
    <dbReference type="NCBI Taxonomy" id="670052"/>
    <lineage>
        <taxon>Bacteria</taxon>
        <taxon>Bacillati</taxon>
        <taxon>Actinomycetota</taxon>
        <taxon>Actinomycetes</taxon>
        <taxon>Micrococcales</taxon>
        <taxon>Microbacteriaceae</taxon>
        <taxon>Cryobacterium</taxon>
    </lineage>
</organism>
<evidence type="ECO:0000256" key="4">
    <source>
        <dbReference type="ARBA" id="ARBA00022989"/>
    </source>
</evidence>
<dbReference type="STRING" id="670052.PA27867_2993"/>
<protein>
    <submittedName>
        <fullName evidence="7">Membrane protein</fullName>
    </submittedName>
</protein>
<dbReference type="PANTHER" id="PTHR33545:SF5">
    <property type="entry name" value="UPF0750 MEMBRANE PROTEIN YITT"/>
    <property type="match status" value="1"/>
</dbReference>
<dbReference type="AlphaFoldDB" id="A0A1B1BMT6"/>